<dbReference type="EMBL" id="FNBN01000001">
    <property type="protein sequence ID" value="SDF09075.1"/>
    <property type="molecule type" value="Genomic_DNA"/>
</dbReference>
<dbReference type="STRING" id="104663.SAMN04488121_101758"/>
<name>A0A1G7I8R2_CHIFI</name>
<feature type="chain" id="PRO_5011494977" description="Outer membrane protein beta-barrel domain-containing protein" evidence="1">
    <location>
        <begin position="22"/>
        <end position="191"/>
    </location>
</feature>
<organism evidence="2 3">
    <name type="scientific">Chitinophaga filiformis</name>
    <name type="common">Myxococcus filiformis</name>
    <name type="synonym">Flexibacter filiformis</name>
    <dbReference type="NCBI Taxonomy" id="104663"/>
    <lineage>
        <taxon>Bacteria</taxon>
        <taxon>Pseudomonadati</taxon>
        <taxon>Bacteroidota</taxon>
        <taxon>Chitinophagia</taxon>
        <taxon>Chitinophagales</taxon>
        <taxon>Chitinophagaceae</taxon>
        <taxon>Chitinophaga</taxon>
    </lineage>
</organism>
<dbReference type="AlphaFoldDB" id="A0A1G7I8R2"/>
<dbReference type="OrthoDB" id="7064115at2"/>
<feature type="signal peptide" evidence="1">
    <location>
        <begin position="1"/>
        <end position="21"/>
    </location>
</feature>
<evidence type="ECO:0000256" key="1">
    <source>
        <dbReference type="SAM" id="SignalP"/>
    </source>
</evidence>
<reference evidence="2 3" key="1">
    <citation type="submission" date="2016-10" db="EMBL/GenBank/DDBJ databases">
        <authorList>
            <person name="de Groot N.N."/>
        </authorList>
    </citation>
    <scope>NUCLEOTIDE SEQUENCE [LARGE SCALE GENOMIC DNA]</scope>
    <source>
        <strain evidence="2 3">DSM 527</strain>
    </source>
</reference>
<dbReference type="Proteomes" id="UP000199045">
    <property type="component" value="Unassembled WGS sequence"/>
</dbReference>
<evidence type="ECO:0008006" key="4">
    <source>
        <dbReference type="Google" id="ProtNLM"/>
    </source>
</evidence>
<accession>A0A1G7I8R2</accession>
<protein>
    <recommendedName>
        <fullName evidence="4">Outer membrane protein beta-barrel domain-containing protein</fullName>
    </recommendedName>
</protein>
<gene>
    <name evidence="2" type="ORF">SAMN04488121_101758</name>
</gene>
<sequence length="191" mass="21926">MRQKYIITLLLTLTIAQASIAQDTKNDNHFEFETDPIAFILKGYSAHLGYQTGHFRWDVGVYGVEVPSFFSGYDNFDIRSNGAGIKLDYLFQKRKGLLVGIESNISRERVSPKSNDDKDLTKRFTNVSLGMRVGYRWMLGSKKNDYKGLYIFPWVSFLSVNLNPQSAIIQGEEYKQKTFSVFPTVHFGYSF</sequence>
<keyword evidence="1" id="KW-0732">Signal</keyword>
<proteinExistence type="predicted"/>
<evidence type="ECO:0000313" key="2">
    <source>
        <dbReference type="EMBL" id="SDF09075.1"/>
    </source>
</evidence>
<dbReference type="RefSeq" id="WP_089828879.1">
    <property type="nucleotide sequence ID" value="NZ_FNBN01000001.1"/>
</dbReference>
<evidence type="ECO:0000313" key="3">
    <source>
        <dbReference type="Proteomes" id="UP000199045"/>
    </source>
</evidence>